<dbReference type="Gene3D" id="2.40.170.20">
    <property type="entry name" value="TonB-dependent receptor, beta-barrel domain"/>
    <property type="match status" value="1"/>
</dbReference>
<feature type="domain" description="TonB-dependent receptor plug" evidence="9">
    <location>
        <begin position="112"/>
        <end position="218"/>
    </location>
</feature>
<dbReference type="InterPro" id="IPR036942">
    <property type="entry name" value="Beta-barrel_TonB_sf"/>
</dbReference>
<dbReference type="SUPFAM" id="SSF49464">
    <property type="entry name" value="Carboxypeptidase regulatory domain-like"/>
    <property type="match status" value="1"/>
</dbReference>
<dbReference type="Pfam" id="PF13715">
    <property type="entry name" value="CarbopepD_reg_2"/>
    <property type="match status" value="1"/>
</dbReference>
<gene>
    <name evidence="10" type="primary">btuB_4</name>
    <name evidence="10" type="ORF">NCTC11155_01532</name>
</gene>
<dbReference type="PROSITE" id="PS52016">
    <property type="entry name" value="TONB_DEPENDENT_REC_3"/>
    <property type="match status" value="1"/>
</dbReference>
<dbReference type="Gene3D" id="2.170.130.10">
    <property type="entry name" value="TonB-dependent receptor, plug domain"/>
    <property type="match status" value="1"/>
</dbReference>
<dbReference type="FunFam" id="2.60.40.1120:FF:000003">
    <property type="entry name" value="Outer membrane protein Omp121"/>
    <property type="match status" value="1"/>
</dbReference>
<dbReference type="InterPro" id="IPR037066">
    <property type="entry name" value="Plug_dom_sf"/>
</dbReference>
<dbReference type="Proteomes" id="UP000254424">
    <property type="component" value="Unassembled WGS sequence"/>
</dbReference>
<proteinExistence type="inferred from homology"/>
<accession>A0A380YL17</accession>
<keyword evidence="2 7" id="KW-0813">Transport</keyword>
<evidence type="ECO:0000256" key="7">
    <source>
        <dbReference type="PROSITE-ProRule" id="PRU01360"/>
    </source>
</evidence>
<evidence type="ECO:0000256" key="1">
    <source>
        <dbReference type="ARBA" id="ARBA00004571"/>
    </source>
</evidence>
<keyword evidence="4 7" id="KW-0812">Transmembrane</keyword>
<dbReference type="Pfam" id="PF07715">
    <property type="entry name" value="Plug"/>
    <property type="match status" value="1"/>
</dbReference>
<comment type="similarity">
    <text evidence="7">Belongs to the TonB-dependent receptor family.</text>
</comment>
<keyword evidence="10" id="KW-0675">Receptor</keyword>
<keyword evidence="8" id="KW-0732">Signal</keyword>
<reference evidence="10 11" key="1">
    <citation type="submission" date="2018-06" db="EMBL/GenBank/DDBJ databases">
        <authorList>
            <consortium name="Pathogen Informatics"/>
            <person name="Doyle S."/>
        </authorList>
    </citation>
    <scope>NUCLEOTIDE SEQUENCE [LARGE SCALE GENOMIC DNA]</scope>
    <source>
        <strain evidence="10 11">NCTC11155</strain>
    </source>
</reference>
<dbReference type="NCBIfam" id="TIGR04056">
    <property type="entry name" value="OMP_RagA_SusC"/>
    <property type="match status" value="1"/>
</dbReference>
<sequence>MKQYLLTLFCLCVSMIALAQQKTITGTVIDANNEPVIGASVLEKGTSNGTITNLDGEYSLSVSAGATLVFSYIGYKTQEVSIGNKTTIKITLVEDSEQLDEVVVVGYGVQKKSSMTASVASVSAKEINKLVTSNVTSALQGRTPGVEVLQNGGEAGADVSILIRGAGTFGSTEPLYIIDGAVSNNGINSLNPNDISSIEILKDASAAAIYGSRASNGVVLVTTKSGKSGKTVVEINGSFSYQTPTKMLDFMNAEQWRTFANQVADNSPAFDRAPQNVNPTNPNLSTDWQDLYYQNAAMWNLSAAISGGGENSTFSTSIGYANQDGIIIQSNYEKYNARVNGTYKKGRFTITENLSIAHTSKQSPPAGRSIMLPTIPVKDELGRYVSTPLLDGYSITQSDITNPLASIYARDNYTKKTDITGSLSIGVDIWKGIKYKLNLAGSYLNTHGYTHTPAFASYWDENGTPNSNFSQPYTSLSESRGESFNYTIDNLLTYNGTFGGHTFDVLLGTSWMREFYRTMSIDSGVSDLGAPAVTTYNGAGTVGSNELNSALLSFFARLNYDYKNRYLLSLSIRSDESSKFAKGNRVGYFPSVSVGWNIHQEEFFKVPWMSKLKIRGSYGELGANFIDPYSFLSLAYGPVPTIFNNKRQYGYVTRLAQTNLTWETAVSSNIAIEMGFLDNALNFTAEYFMRRNNDLLAPLESLPSSGQTIIINDGDLPYYNTASVENKGWEFTLGYRKAWDKWSVDVQGNISFLDNKVRKLGEGVQPIRGNLMSSKFADRPTITKEGLPIGSFYGYKVVGLSDKGDFLFESADGKGKPAGEVSETDKQVLGNPTPDFTYGLNVNVGYKNWDLTAFFQGTQGNDIFAAAKYQIYFNYDNNTLVNAMNSWTPSNTNTSLPIAKTDNFNGGNSLPSSFYIEDGSYFRCKNLQIGYTFDKKLLKKTGFIESARLFAGVQNLFTITNYSLYDPEVSSNTLFDRGIDGLYQDAPKVNARVYNFGFNLTF</sequence>
<dbReference type="InterPro" id="IPR039426">
    <property type="entry name" value="TonB-dep_rcpt-like"/>
</dbReference>
<evidence type="ECO:0000256" key="5">
    <source>
        <dbReference type="ARBA" id="ARBA00023136"/>
    </source>
</evidence>
<dbReference type="InterPro" id="IPR012910">
    <property type="entry name" value="Plug_dom"/>
</dbReference>
<feature type="signal peptide" evidence="8">
    <location>
        <begin position="1"/>
        <end position="19"/>
    </location>
</feature>
<evidence type="ECO:0000256" key="6">
    <source>
        <dbReference type="ARBA" id="ARBA00023237"/>
    </source>
</evidence>
<protein>
    <submittedName>
        <fullName evidence="10">TonB-dependent receptor plug</fullName>
    </submittedName>
</protein>
<evidence type="ECO:0000256" key="8">
    <source>
        <dbReference type="SAM" id="SignalP"/>
    </source>
</evidence>
<keyword evidence="6 7" id="KW-0998">Cell outer membrane</keyword>
<evidence type="ECO:0000256" key="3">
    <source>
        <dbReference type="ARBA" id="ARBA00022452"/>
    </source>
</evidence>
<organism evidence="10 11">
    <name type="scientific">Bacteroides eggerthii</name>
    <dbReference type="NCBI Taxonomy" id="28111"/>
    <lineage>
        <taxon>Bacteria</taxon>
        <taxon>Pseudomonadati</taxon>
        <taxon>Bacteroidota</taxon>
        <taxon>Bacteroidia</taxon>
        <taxon>Bacteroidales</taxon>
        <taxon>Bacteroidaceae</taxon>
        <taxon>Bacteroides</taxon>
    </lineage>
</organism>
<evidence type="ECO:0000313" key="10">
    <source>
        <dbReference type="EMBL" id="SUV29545.1"/>
    </source>
</evidence>
<dbReference type="AlphaFoldDB" id="A0A380YL17"/>
<dbReference type="EMBL" id="UFSX01000001">
    <property type="protein sequence ID" value="SUV29545.1"/>
    <property type="molecule type" value="Genomic_DNA"/>
</dbReference>
<dbReference type="RefSeq" id="WP_115615918.1">
    <property type="nucleotide sequence ID" value="NZ_CABKNQ010000018.1"/>
</dbReference>
<dbReference type="GO" id="GO:0009279">
    <property type="term" value="C:cell outer membrane"/>
    <property type="evidence" value="ECO:0007669"/>
    <property type="project" value="UniProtKB-SubCell"/>
</dbReference>
<feature type="chain" id="PRO_5016624518" evidence="8">
    <location>
        <begin position="20"/>
        <end position="1002"/>
    </location>
</feature>
<dbReference type="InterPro" id="IPR008969">
    <property type="entry name" value="CarboxyPept-like_regulatory"/>
</dbReference>
<dbReference type="GeneID" id="93071436"/>
<evidence type="ECO:0000256" key="4">
    <source>
        <dbReference type="ARBA" id="ARBA00022692"/>
    </source>
</evidence>
<comment type="subcellular location">
    <subcellularLocation>
        <location evidence="1 7">Cell outer membrane</location>
        <topology evidence="1 7">Multi-pass membrane protein</topology>
    </subcellularLocation>
</comment>
<evidence type="ECO:0000256" key="2">
    <source>
        <dbReference type="ARBA" id="ARBA00022448"/>
    </source>
</evidence>
<dbReference type="Gene3D" id="2.60.40.1120">
    <property type="entry name" value="Carboxypeptidase-like, regulatory domain"/>
    <property type="match status" value="1"/>
</dbReference>
<evidence type="ECO:0000313" key="11">
    <source>
        <dbReference type="Proteomes" id="UP000254424"/>
    </source>
</evidence>
<evidence type="ECO:0000259" key="9">
    <source>
        <dbReference type="Pfam" id="PF07715"/>
    </source>
</evidence>
<name>A0A380YL17_9BACE</name>
<dbReference type="NCBIfam" id="TIGR04057">
    <property type="entry name" value="SusC_RagA_signa"/>
    <property type="match status" value="1"/>
</dbReference>
<dbReference type="InterPro" id="IPR023997">
    <property type="entry name" value="TonB-dep_OMP_SusC/RagA_CS"/>
</dbReference>
<dbReference type="InterPro" id="IPR023996">
    <property type="entry name" value="TonB-dep_OMP_SusC/RagA"/>
</dbReference>
<dbReference type="SUPFAM" id="SSF56935">
    <property type="entry name" value="Porins"/>
    <property type="match status" value="1"/>
</dbReference>
<keyword evidence="3 7" id="KW-1134">Transmembrane beta strand</keyword>
<dbReference type="OrthoDB" id="9768177at2"/>
<keyword evidence="5 7" id="KW-0472">Membrane</keyword>
<dbReference type="STRING" id="483216.BACEGG_02296"/>